<reference evidence="3 4" key="1">
    <citation type="submission" date="2018-07" db="EMBL/GenBank/DDBJ databases">
        <title>Genomic Encyclopedia of Type Strains, Phase III (KMG-III): the genomes of soil and plant-associated and newly described type strains.</title>
        <authorList>
            <person name="Whitman W."/>
        </authorList>
    </citation>
    <scope>NUCLEOTIDE SEQUENCE [LARGE SCALE GENOMIC DNA]</scope>
    <source>
        <strain evidence="3 4">CECT 8333</strain>
    </source>
</reference>
<proteinExistence type="predicted"/>
<organism evidence="3 4">
    <name type="scientific">Fontibacillus phaseoli</name>
    <dbReference type="NCBI Taxonomy" id="1416533"/>
    <lineage>
        <taxon>Bacteria</taxon>
        <taxon>Bacillati</taxon>
        <taxon>Bacillota</taxon>
        <taxon>Bacilli</taxon>
        <taxon>Bacillales</taxon>
        <taxon>Paenibacillaceae</taxon>
        <taxon>Fontibacillus</taxon>
    </lineage>
</organism>
<dbReference type="EMBL" id="QPJW01000002">
    <property type="protein sequence ID" value="RCX21523.1"/>
    <property type="molecule type" value="Genomic_DNA"/>
</dbReference>
<evidence type="ECO:0000313" key="3">
    <source>
        <dbReference type="EMBL" id="RCX21523.1"/>
    </source>
</evidence>
<gene>
    <name evidence="3" type="ORF">DFP94_102276</name>
</gene>
<evidence type="ECO:0000313" key="4">
    <source>
        <dbReference type="Proteomes" id="UP000253090"/>
    </source>
</evidence>
<feature type="compositionally biased region" description="Basic and acidic residues" evidence="1">
    <location>
        <begin position="78"/>
        <end position="87"/>
    </location>
</feature>
<feature type="transmembrane region" description="Helical" evidence="2">
    <location>
        <begin position="35"/>
        <end position="54"/>
    </location>
</feature>
<sequence>MSIPIKLQLIKTKDTKKLLSYAVIGRAAENMVDQVLTITLVGVGGAIAAIWFLIRKLRERRKIWDEHQSIEKTGNGDGKQDAVDKAN</sequence>
<dbReference type="Proteomes" id="UP000253090">
    <property type="component" value="Unassembled WGS sequence"/>
</dbReference>
<keyword evidence="2" id="KW-1133">Transmembrane helix</keyword>
<evidence type="ECO:0000256" key="1">
    <source>
        <dbReference type="SAM" id="MobiDB-lite"/>
    </source>
</evidence>
<keyword evidence="2" id="KW-0812">Transmembrane</keyword>
<evidence type="ECO:0000256" key="2">
    <source>
        <dbReference type="SAM" id="Phobius"/>
    </source>
</evidence>
<keyword evidence="2" id="KW-0472">Membrane</keyword>
<accession>A0A369BIW9</accession>
<feature type="region of interest" description="Disordered" evidence="1">
    <location>
        <begin position="68"/>
        <end position="87"/>
    </location>
</feature>
<dbReference type="AlphaFoldDB" id="A0A369BIW9"/>
<protein>
    <submittedName>
        <fullName evidence="3">Uncharacterized protein</fullName>
    </submittedName>
</protein>
<name>A0A369BIW9_9BACL</name>
<comment type="caution">
    <text evidence="3">The sequence shown here is derived from an EMBL/GenBank/DDBJ whole genome shotgun (WGS) entry which is preliminary data.</text>
</comment>
<dbReference type="RefSeq" id="WP_245954629.1">
    <property type="nucleotide sequence ID" value="NZ_QPJW01000002.1"/>
</dbReference>
<keyword evidence="4" id="KW-1185">Reference proteome</keyword>